<keyword evidence="2" id="KW-1185">Reference proteome</keyword>
<sequence>MSQVKMMIAGKEAMVDADQVKFYEKKAEMVREARMLKDELDVLIASGLPSSDVRIALDKKISKISSLNKKLKPVTFL</sequence>
<evidence type="ECO:0000313" key="2">
    <source>
        <dbReference type="Proteomes" id="UP000224101"/>
    </source>
</evidence>
<organism evidence="1 2">
    <name type="scientific">Acidovorax phage ACP17</name>
    <dbReference type="NCBI Taxonomy" id="2010329"/>
    <lineage>
        <taxon>Viruses</taxon>
        <taxon>Duplodnaviria</taxon>
        <taxon>Heunggongvirae</taxon>
        <taxon>Uroviricota</taxon>
        <taxon>Caudoviricetes</taxon>
        <taxon>Busanvirus</taxon>
        <taxon>Busanvirus ACP17</taxon>
    </lineage>
</organism>
<dbReference type="RefSeq" id="YP_009609658.1">
    <property type="nucleotide sequence ID" value="NC_041997.1"/>
</dbReference>
<accession>A0A223AIZ3</accession>
<name>A0A223AIZ3_9CAUD</name>
<dbReference type="EMBL" id="KY979132">
    <property type="protein sequence ID" value="ASS33924.1"/>
    <property type="molecule type" value="Genomic_DNA"/>
</dbReference>
<dbReference type="Proteomes" id="UP000224101">
    <property type="component" value="Segment"/>
</dbReference>
<dbReference type="GeneID" id="40085743"/>
<protein>
    <submittedName>
        <fullName evidence="1">Uncharacterized protein</fullName>
    </submittedName>
</protein>
<dbReference type="KEGG" id="vg:40085743"/>
<evidence type="ECO:0000313" key="1">
    <source>
        <dbReference type="EMBL" id="ASS33924.1"/>
    </source>
</evidence>
<reference evidence="1 2" key="1">
    <citation type="submission" date="2017-08" db="EMBL/GenBank/DDBJ databases">
        <title>Characterization and complete genome sequence of novel bacteriophage infecting the causal agent of bacterial fruit blotch, Acidovorax citrulli.</title>
        <authorList>
            <person name="Midani A.R."/>
            <person name="Park S.-H."/>
            <person name="Choi T.-J."/>
        </authorList>
    </citation>
    <scope>NUCLEOTIDE SEQUENCE [LARGE SCALE GENOMIC DNA]</scope>
</reference>
<proteinExistence type="predicted"/>